<keyword evidence="1" id="KW-0175">Coiled coil</keyword>
<dbReference type="EMBL" id="RRYP01004815">
    <property type="protein sequence ID" value="TNV82554.1"/>
    <property type="molecule type" value="Genomic_DNA"/>
</dbReference>
<comment type="caution">
    <text evidence="2">The sequence shown here is derived from an EMBL/GenBank/DDBJ whole genome shotgun (WGS) entry which is preliminary data.</text>
</comment>
<organism evidence="2 3">
    <name type="scientific">Halteria grandinella</name>
    <dbReference type="NCBI Taxonomy" id="5974"/>
    <lineage>
        <taxon>Eukaryota</taxon>
        <taxon>Sar</taxon>
        <taxon>Alveolata</taxon>
        <taxon>Ciliophora</taxon>
        <taxon>Intramacronucleata</taxon>
        <taxon>Spirotrichea</taxon>
        <taxon>Stichotrichia</taxon>
        <taxon>Sporadotrichida</taxon>
        <taxon>Halteriidae</taxon>
        <taxon>Halteria</taxon>
    </lineage>
</organism>
<gene>
    <name evidence="2" type="ORF">FGO68_gene2673</name>
</gene>
<feature type="coiled-coil region" evidence="1">
    <location>
        <begin position="582"/>
        <end position="658"/>
    </location>
</feature>
<evidence type="ECO:0000313" key="2">
    <source>
        <dbReference type="EMBL" id="TNV82554.1"/>
    </source>
</evidence>
<keyword evidence="3" id="KW-1185">Reference proteome</keyword>
<protein>
    <recommendedName>
        <fullName evidence="4">CCDC81 HU domain-containing protein</fullName>
    </recommendedName>
</protein>
<dbReference type="AlphaFoldDB" id="A0A8J8NYI0"/>
<sequence>MLTGCLINKQYKMSQNTTTVEAQPKSQGVSKSGRLTEIEIIKLCVVNPKYTKEIEISTPDGKEDRNYQKARGRIFRKVFATLSRYLESQVKDKGRCVEFPLCGKFIKRKDQSESNYGFIFIPSLEFLSAGHFQFPENEYNISPLSKSVQVLSGVTQQTVSSSALSVACGVGIERDHVMLILKEIFTKFIEENRKGKECLLDLKIGFLHAYPNSDLQFELNSSESTQEERFLSKIRTRTNQSDNEYKDNQTVITFTLGQQSQISIKTPLTSGSKSTTYSRVSQTAQKQGSKTLNRKGWYSNNNRRNQEDVYSNVAYSQFSQNMQNRSVSNELATRINQNEYLKGNEAFETFVLRKMNQRPGKRIIFQQKQEGNQPQRELLSLYLSQMRDKAKIKLEEKQRKIMDEIKIIEREQREVEEDVIVRDKQVEEKREKFKEGIEEMKQQIQVKRMIEKQRNDIEDIVSKDFFPFTHGDNIERERHALKQELRAEFLARAATAVSGNLSTNRSVSQPMLQNIPHQTTTALDHLSRLTSTHHQQSRMPATFDPKHLLQARFQTQTDPVFFNMHKTTIVRRPDDKLVQSALEKARKRYEEQLMLKRMEEAQLRDDMRKYTEEKGIYYEEVEAQRQILKEQNRLILKLQMEEEHRRREEERLARKEALNLTYGPVETEDIEKLLQDRKEAEKHHMRTILMDQMKEKNQNTLAKKEQRILDWIKQNEKEPQQLLH</sequence>
<evidence type="ECO:0000256" key="1">
    <source>
        <dbReference type="SAM" id="Coils"/>
    </source>
</evidence>
<dbReference type="Proteomes" id="UP000785679">
    <property type="component" value="Unassembled WGS sequence"/>
</dbReference>
<evidence type="ECO:0008006" key="4">
    <source>
        <dbReference type="Google" id="ProtNLM"/>
    </source>
</evidence>
<name>A0A8J8NYI0_HALGN</name>
<feature type="coiled-coil region" evidence="1">
    <location>
        <begin position="391"/>
        <end position="443"/>
    </location>
</feature>
<proteinExistence type="predicted"/>
<accession>A0A8J8NYI0</accession>
<dbReference type="OrthoDB" id="324531at2759"/>
<evidence type="ECO:0000313" key="3">
    <source>
        <dbReference type="Proteomes" id="UP000785679"/>
    </source>
</evidence>
<reference evidence="2" key="1">
    <citation type="submission" date="2019-06" db="EMBL/GenBank/DDBJ databases">
        <authorList>
            <person name="Zheng W."/>
        </authorList>
    </citation>
    <scope>NUCLEOTIDE SEQUENCE</scope>
    <source>
        <strain evidence="2">QDHG01</strain>
    </source>
</reference>